<proteinExistence type="predicted"/>
<evidence type="ECO:0000313" key="1">
    <source>
        <dbReference type="EMBL" id="GJF09769.1"/>
    </source>
</evidence>
<gene>
    <name evidence="1" type="ORF">NGTWS1702_33870</name>
</gene>
<organism evidence="1 2">
    <name type="scientific">Mycolicibacterium cyprinidarum</name>
    <dbReference type="NCBI Taxonomy" id="2860311"/>
    <lineage>
        <taxon>Bacteria</taxon>
        <taxon>Bacillati</taxon>
        <taxon>Actinomycetota</taxon>
        <taxon>Actinomycetes</taxon>
        <taxon>Mycobacteriales</taxon>
        <taxon>Mycobacteriaceae</taxon>
        <taxon>Mycolicibacterium</taxon>
    </lineage>
</organism>
<dbReference type="EMBL" id="BPRH01003545">
    <property type="protein sequence ID" value="GJF09769.1"/>
    <property type="molecule type" value="Genomic_DNA"/>
</dbReference>
<accession>A0ABQ4V530</accession>
<keyword evidence="2" id="KW-1185">Reference proteome</keyword>
<sequence>MLHNPAPTAITLMLIRSKIAITPQLLHSRSGLRLYLVQQNLLLSKPDPSSMDIVNLAAQTTMKEYS</sequence>
<evidence type="ECO:0000313" key="2">
    <source>
        <dbReference type="Proteomes" id="UP001060504"/>
    </source>
</evidence>
<reference evidence="1 2" key="1">
    <citation type="submission" date="2021-08" db="EMBL/GenBank/DDBJ databases">
        <title>Draft genome sequence of Mycolicibacterium sp. NGTWS1702 strain.</title>
        <authorList>
            <person name="Matsumoto M."/>
            <person name="Tang B.C.C."/>
            <person name="Machida Y."/>
            <person name="Matoyama H."/>
            <person name="Kishihara T."/>
            <person name="Sato S."/>
            <person name="Kondo I."/>
            <person name="Sano M."/>
            <person name="Kato G."/>
        </authorList>
    </citation>
    <scope>NUCLEOTIDE SEQUENCE [LARGE SCALE GENOMIC DNA]</scope>
    <source>
        <strain evidence="1 2">NGTWSNA01</strain>
    </source>
</reference>
<protein>
    <submittedName>
        <fullName evidence="1">Uncharacterized protein</fullName>
    </submittedName>
</protein>
<name>A0ABQ4V530_9MYCO</name>
<dbReference type="Proteomes" id="UP001060504">
    <property type="component" value="Unassembled WGS sequence"/>
</dbReference>
<comment type="caution">
    <text evidence="1">The sequence shown here is derived from an EMBL/GenBank/DDBJ whole genome shotgun (WGS) entry which is preliminary data.</text>
</comment>